<reference evidence="2" key="1">
    <citation type="journal article" date="2023" name="PLoS Negl. Trop. Dis.">
        <title>A genome sequence for Biomphalaria pfeifferi, the major vector snail for the human-infecting parasite Schistosoma mansoni.</title>
        <authorList>
            <person name="Bu L."/>
            <person name="Lu L."/>
            <person name="Laidemitt M.R."/>
            <person name="Zhang S.M."/>
            <person name="Mutuku M."/>
            <person name="Mkoji G."/>
            <person name="Steinauer M."/>
            <person name="Loker E.S."/>
        </authorList>
    </citation>
    <scope>NUCLEOTIDE SEQUENCE</scope>
    <source>
        <strain evidence="2">KasaAsao</strain>
    </source>
</reference>
<dbReference type="AlphaFoldDB" id="A0AAD8AN92"/>
<name>A0AAD8AN92_BIOPF</name>
<feature type="region of interest" description="Disordered" evidence="1">
    <location>
        <begin position="1"/>
        <end position="20"/>
    </location>
</feature>
<keyword evidence="3" id="KW-1185">Reference proteome</keyword>
<sequence>MIAVTLGQGGLAGQGKSPGTRAKQIAMLRAELIKAQENAKKSRIAEGFEIGHLGKSHQGRSSDARHGAQSAGYFDGFENCEGIQFENHSRRRKRSTAFAE</sequence>
<organism evidence="2 3">
    <name type="scientific">Biomphalaria pfeifferi</name>
    <name type="common">Bloodfluke planorb</name>
    <name type="synonym">Freshwater snail</name>
    <dbReference type="NCBI Taxonomy" id="112525"/>
    <lineage>
        <taxon>Eukaryota</taxon>
        <taxon>Metazoa</taxon>
        <taxon>Spiralia</taxon>
        <taxon>Lophotrochozoa</taxon>
        <taxon>Mollusca</taxon>
        <taxon>Gastropoda</taxon>
        <taxon>Heterobranchia</taxon>
        <taxon>Euthyneura</taxon>
        <taxon>Panpulmonata</taxon>
        <taxon>Hygrophila</taxon>
        <taxon>Lymnaeoidea</taxon>
        <taxon>Planorbidae</taxon>
        <taxon>Biomphalaria</taxon>
    </lineage>
</organism>
<evidence type="ECO:0000256" key="1">
    <source>
        <dbReference type="SAM" id="MobiDB-lite"/>
    </source>
</evidence>
<evidence type="ECO:0000313" key="2">
    <source>
        <dbReference type="EMBL" id="KAK0039359.1"/>
    </source>
</evidence>
<proteinExistence type="predicted"/>
<reference evidence="2" key="2">
    <citation type="submission" date="2023-04" db="EMBL/GenBank/DDBJ databases">
        <authorList>
            <person name="Bu L."/>
            <person name="Lu L."/>
            <person name="Laidemitt M.R."/>
            <person name="Zhang S.M."/>
            <person name="Mutuku M."/>
            <person name="Mkoji G."/>
            <person name="Steinauer M."/>
            <person name="Loker E.S."/>
        </authorList>
    </citation>
    <scope>NUCLEOTIDE SEQUENCE</scope>
    <source>
        <strain evidence="2">KasaAsao</strain>
        <tissue evidence="2">Whole Snail</tissue>
    </source>
</reference>
<gene>
    <name evidence="2" type="ORF">Bpfe_031192</name>
</gene>
<protein>
    <submittedName>
        <fullName evidence="2">Amidohydrolase</fullName>
    </submittedName>
</protein>
<accession>A0AAD8AN92</accession>
<dbReference type="EMBL" id="JASAOG010000451">
    <property type="protein sequence ID" value="KAK0039359.1"/>
    <property type="molecule type" value="Genomic_DNA"/>
</dbReference>
<dbReference type="Proteomes" id="UP001233172">
    <property type="component" value="Unassembled WGS sequence"/>
</dbReference>
<evidence type="ECO:0000313" key="3">
    <source>
        <dbReference type="Proteomes" id="UP001233172"/>
    </source>
</evidence>
<comment type="caution">
    <text evidence="2">The sequence shown here is derived from an EMBL/GenBank/DDBJ whole genome shotgun (WGS) entry which is preliminary data.</text>
</comment>